<sequence>MMGSRIWMINDTQALRAILKDENAGPEVPFPTFKALMGEETLLRSHPNGAHPNFRKVFLAAVGPQALSAMAPRVVAAVNAHLPSWERAGKFPLFRAARLLGVDMAVDVIMQIQLPPGVDRDDFKRQVETFFDGIYSLPIALPGTDFSRALAAKTWLLEVLQHGVRELHTEFIKQWDAVGQDIPAYAAKVLEHAAAATAEQAPAGAAASSPSSLALTPSIHLSQLLVRAAFKRFGLQDAALGILHMLVGSGDTTRFGLFNSWALIAMSPRVQDKIFEEQQQVVAQHGPGLTHEASLDMRYLEATLKECMRILPASAGGIRRLAEDVRVGGGYVIPKGETVWYHAGLLHCTDPALWDGRTDCELPPHMDWRHNFEEAFCPERWLGGEEAGRPRSYYNFGAGAHMCAGMNVVYMELKLLLAMVLRKYRIRLECPDMLARCGRLFPYLMPEKGTDNVILEPREAPDS</sequence>
<comment type="cofactor">
    <cofactor evidence="3">
        <name>heme</name>
        <dbReference type="ChEBI" id="CHEBI:30413"/>
    </cofactor>
</comment>
<dbReference type="PROSITE" id="PS00086">
    <property type="entry name" value="CYTOCHROME_P450"/>
    <property type="match status" value="1"/>
</dbReference>
<evidence type="ECO:0000256" key="4">
    <source>
        <dbReference type="RuleBase" id="RU000461"/>
    </source>
</evidence>
<evidence type="ECO:0000313" key="6">
    <source>
        <dbReference type="Proteomes" id="UP000075714"/>
    </source>
</evidence>
<keyword evidence="4" id="KW-0560">Oxidoreductase</keyword>
<feature type="binding site" description="axial binding residue" evidence="3">
    <location>
        <position position="403"/>
    </location>
    <ligand>
        <name>heme</name>
        <dbReference type="ChEBI" id="CHEBI:30413"/>
    </ligand>
    <ligandPart>
        <name>Fe</name>
        <dbReference type="ChEBI" id="CHEBI:18248"/>
    </ligandPart>
</feature>
<dbReference type="PANTHER" id="PTHR24286:SF380">
    <property type="entry name" value="PH DOMAIN-CONTAINING PROTEIN"/>
    <property type="match status" value="1"/>
</dbReference>
<dbReference type="InterPro" id="IPR036396">
    <property type="entry name" value="Cyt_P450_sf"/>
</dbReference>
<dbReference type="Gene3D" id="1.10.630.10">
    <property type="entry name" value="Cytochrome P450"/>
    <property type="match status" value="2"/>
</dbReference>
<dbReference type="Pfam" id="PF00067">
    <property type="entry name" value="p450"/>
    <property type="match status" value="2"/>
</dbReference>
<keyword evidence="4" id="KW-0503">Monooxygenase</keyword>
<keyword evidence="1 3" id="KW-0479">Metal-binding</keyword>
<accession>A0A150H3T1</accession>
<dbReference type="GO" id="GO:0005506">
    <property type="term" value="F:iron ion binding"/>
    <property type="evidence" value="ECO:0007669"/>
    <property type="project" value="InterPro"/>
</dbReference>
<dbReference type="InterPro" id="IPR001128">
    <property type="entry name" value="Cyt_P450"/>
</dbReference>
<comment type="similarity">
    <text evidence="4">Belongs to the cytochrome P450 family.</text>
</comment>
<dbReference type="InterPro" id="IPR002403">
    <property type="entry name" value="Cyt_P450_E_grp-IV"/>
</dbReference>
<dbReference type="GO" id="GO:0016705">
    <property type="term" value="F:oxidoreductase activity, acting on paired donors, with incorporation or reduction of molecular oxygen"/>
    <property type="evidence" value="ECO:0007669"/>
    <property type="project" value="InterPro"/>
</dbReference>
<dbReference type="STRING" id="33097.A0A150H3T1"/>
<name>A0A150H3T1_GONPE</name>
<dbReference type="EMBL" id="LSYV01000002">
    <property type="protein sequence ID" value="KXZ56799.1"/>
    <property type="molecule type" value="Genomic_DNA"/>
</dbReference>
<dbReference type="Proteomes" id="UP000075714">
    <property type="component" value="Unassembled WGS sequence"/>
</dbReference>
<proteinExistence type="inferred from homology"/>
<keyword evidence="3 4" id="KW-0349">Heme</keyword>
<dbReference type="OrthoDB" id="442633at2759"/>
<dbReference type="GO" id="GO:0016125">
    <property type="term" value="P:sterol metabolic process"/>
    <property type="evidence" value="ECO:0007669"/>
    <property type="project" value="TreeGrafter"/>
</dbReference>
<evidence type="ECO:0008006" key="7">
    <source>
        <dbReference type="Google" id="ProtNLM"/>
    </source>
</evidence>
<dbReference type="PANTHER" id="PTHR24286">
    <property type="entry name" value="CYTOCHROME P450 26"/>
    <property type="match status" value="1"/>
</dbReference>
<dbReference type="GO" id="GO:0020037">
    <property type="term" value="F:heme binding"/>
    <property type="evidence" value="ECO:0007669"/>
    <property type="project" value="InterPro"/>
</dbReference>
<dbReference type="CDD" id="cd00302">
    <property type="entry name" value="cytochrome_P450"/>
    <property type="match status" value="1"/>
</dbReference>
<evidence type="ECO:0000256" key="1">
    <source>
        <dbReference type="ARBA" id="ARBA00022723"/>
    </source>
</evidence>
<evidence type="ECO:0000256" key="3">
    <source>
        <dbReference type="PIRSR" id="PIRSR602403-1"/>
    </source>
</evidence>
<protein>
    <recommendedName>
        <fullName evidence="7">Cytochrome P450</fullName>
    </recommendedName>
</protein>
<dbReference type="GO" id="GO:0004497">
    <property type="term" value="F:monooxygenase activity"/>
    <property type="evidence" value="ECO:0007669"/>
    <property type="project" value="UniProtKB-KW"/>
</dbReference>
<organism evidence="5 6">
    <name type="scientific">Gonium pectorale</name>
    <name type="common">Green alga</name>
    <dbReference type="NCBI Taxonomy" id="33097"/>
    <lineage>
        <taxon>Eukaryota</taxon>
        <taxon>Viridiplantae</taxon>
        <taxon>Chlorophyta</taxon>
        <taxon>core chlorophytes</taxon>
        <taxon>Chlorophyceae</taxon>
        <taxon>CS clade</taxon>
        <taxon>Chlamydomonadales</taxon>
        <taxon>Volvocaceae</taxon>
        <taxon>Gonium</taxon>
    </lineage>
</organism>
<keyword evidence="6" id="KW-1185">Reference proteome</keyword>
<gene>
    <name evidence="5" type="ORF">GPECTOR_1g72</name>
</gene>
<comment type="caution">
    <text evidence="5">The sequence shown here is derived from an EMBL/GenBank/DDBJ whole genome shotgun (WGS) entry which is preliminary data.</text>
</comment>
<dbReference type="InterPro" id="IPR017972">
    <property type="entry name" value="Cyt_P450_CS"/>
</dbReference>
<evidence type="ECO:0000313" key="5">
    <source>
        <dbReference type="EMBL" id="KXZ56799.1"/>
    </source>
</evidence>
<reference evidence="6" key="1">
    <citation type="journal article" date="2016" name="Nat. Commun.">
        <title>The Gonium pectorale genome demonstrates co-option of cell cycle regulation during the evolution of multicellularity.</title>
        <authorList>
            <person name="Hanschen E.R."/>
            <person name="Marriage T.N."/>
            <person name="Ferris P.J."/>
            <person name="Hamaji T."/>
            <person name="Toyoda A."/>
            <person name="Fujiyama A."/>
            <person name="Neme R."/>
            <person name="Noguchi H."/>
            <person name="Minakuchi Y."/>
            <person name="Suzuki M."/>
            <person name="Kawai-Toyooka H."/>
            <person name="Smith D.R."/>
            <person name="Sparks H."/>
            <person name="Anderson J."/>
            <person name="Bakaric R."/>
            <person name="Luria V."/>
            <person name="Karger A."/>
            <person name="Kirschner M.W."/>
            <person name="Durand P.M."/>
            <person name="Michod R.E."/>
            <person name="Nozaki H."/>
            <person name="Olson B.J."/>
        </authorList>
    </citation>
    <scope>NUCLEOTIDE SEQUENCE [LARGE SCALE GENOMIC DNA]</scope>
    <source>
        <strain evidence="6">NIES-2863</strain>
    </source>
</reference>
<dbReference type="SUPFAM" id="SSF48264">
    <property type="entry name" value="Cytochrome P450"/>
    <property type="match status" value="1"/>
</dbReference>
<evidence type="ECO:0000256" key="2">
    <source>
        <dbReference type="ARBA" id="ARBA00023004"/>
    </source>
</evidence>
<dbReference type="AlphaFoldDB" id="A0A150H3T1"/>
<dbReference type="PRINTS" id="PR00465">
    <property type="entry name" value="EP450IV"/>
</dbReference>
<keyword evidence="2 3" id="KW-0408">Iron</keyword>